<organism evidence="8 9">
    <name type="scientific">Nocardioides aquaticus</name>
    <dbReference type="NCBI Taxonomy" id="160826"/>
    <lineage>
        <taxon>Bacteria</taxon>
        <taxon>Bacillati</taxon>
        <taxon>Actinomycetota</taxon>
        <taxon>Actinomycetes</taxon>
        <taxon>Propionibacteriales</taxon>
        <taxon>Nocardioidaceae</taxon>
        <taxon>Nocardioides</taxon>
    </lineage>
</organism>
<evidence type="ECO:0000256" key="5">
    <source>
        <dbReference type="ARBA" id="ARBA00023136"/>
    </source>
</evidence>
<comment type="subcellular location">
    <subcellularLocation>
        <location evidence="1">Cell membrane</location>
        <topology evidence="1">Multi-pass membrane protein</topology>
    </subcellularLocation>
</comment>
<feature type="transmembrane region" description="Helical" evidence="7">
    <location>
        <begin position="110"/>
        <end position="134"/>
    </location>
</feature>
<dbReference type="RefSeq" id="WP_214057528.1">
    <property type="nucleotide sequence ID" value="NZ_BAAAHS010000040.1"/>
</dbReference>
<evidence type="ECO:0000256" key="6">
    <source>
        <dbReference type="SAM" id="MobiDB-lite"/>
    </source>
</evidence>
<gene>
    <name evidence="8" type="primary">frcC</name>
    <name evidence="8" type="ORF">ENKNEFLB_00227</name>
</gene>
<keyword evidence="9" id="KW-1185">Reference proteome</keyword>
<feature type="compositionally biased region" description="Low complexity" evidence="6">
    <location>
        <begin position="12"/>
        <end position="22"/>
    </location>
</feature>
<dbReference type="Proteomes" id="UP000679307">
    <property type="component" value="Chromosome"/>
</dbReference>
<feature type="transmembrane region" description="Helical" evidence="7">
    <location>
        <begin position="54"/>
        <end position="73"/>
    </location>
</feature>
<feature type="transmembrane region" description="Helical" evidence="7">
    <location>
        <begin position="29"/>
        <end position="48"/>
    </location>
</feature>
<dbReference type="InterPro" id="IPR001851">
    <property type="entry name" value="ABC_transp_permease"/>
</dbReference>
<evidence type="ECO:0000256" key="1">
    <source>
        <dbReference type="ARBA" id="ARBA00004651"/>
    </source>
</evidence>
<accession>A0ABX8EFI4</accession>
<keyword evidence="4 7" id="KW-1133">Transmembrane helix</keyword>
<reference evidence="8 9" key="1">
    <citation type="submission" date="2021-05" db="EMBL/GenBank/DDBJ databases">
        <title>Complete genome of Nocardioides aquaticus KCTC 9944T isolated from meromictic and hypersaline Ekho Lake, Antarctica.</title>
        <authorList>
            <person name="Hwang K."/>
            <person name="Kim K.M."/>
            <person name="Choe H."/>
        </authorList>
    </citation>
    <scope>NUCLEOTIDE SEQUENCE [LARGE SCALE GENOMIC DNA]</scope>
    <source>
        <strain evidence="8 9">KCTC 9944</strain>
    </source>
</reference>
<feature type="compositionally biased region" description="Basic and acidic residues" evidence="6">
    <location>
        <begin position="1"/>
        <end position="11"/>
    </location>
</feature>
<evidence type="ECO:0000256" key="4">
    <source>
        <dbReference type="ARBA" id="ARBA00022989"/>
    </source>
</evidence>
<feature type="region of interest" description="Disordered" evidence="6">
    <location>
        <begin position="1"/>
        <end position="22"/>
    </location>
</feature>
<dbReference type="Pfam" id="PF02653">
    <property type="entry name" value="BPD_transp_2"/>
    <property type="match status" value="1"/>
</dbReference>
<protein>
    <submittedName>
        <fullName evidence="8">Fructose import permease protein FrcC</fullName>
    </submittedName>
</protein>
<feature type="transmembrane region" description="Helical" evidence="7">
    <location>
        <begin position="207"/>
        <end position="225"/>
    </location>
</feature>
<proteinExistence type="predicted"/>
<evidence type="ECO:0000256" key="3">
    <source>
        <dbReference type="ARBA" id="ARBA00022692"/>
    </source>
</evidence>
<keyword evidence="3 7" id="KW-0812">Transmembrane</keyword>
<evidence type="ECO:0000313" key="9">
    <source>
        <dbReference type="Proteomes" id="UP000679307"/>
    </source>
</evidence>
<feature type="transmembrane region" description="Helical" evidence="7">
    <location>
        <begin position="288"/>
        <end position="307"/>
    </location>
</feature>
<evidence type="ECO:0000256" key="7">
    <source>
        <dbReference type="SAM" id="Phobius"/>
    </source>
</evidence>
<dbReference type="EMBL" id="CP075371">
    <property type="protein sequence ID" value="QVT77858.1"/>
    <property type="molecule type" value="Genomic_DNA"/>
</dbReference>
<dbReference type="CDD" id="cd06581">
    <property type="entry name" value="TM_PBP1_LivM_like"/>
    <property type="match status" value="1"/>
</dbReference>
<sequence length="389" mass="40350">MSDTQKLDRPTEPAATPTATPATSRTRTLVRVVLGVALLLVLLAFPLYVDATWLRVGEFVMVSAVAAIGLTLLTGHCGQLSLGTPFFMLVGATTYATLASDPVAESGLVALGWPSLLALLGAIVVSGLAGLAFAPVAGRVGGIYLSVATLALVYLGLYLGQRFSELTGGAATGRPSPAFEVLGFSFTTAQPEFLLLGVPLNAPERTWYLFLVFTAIAFVLATGAVRSRPGRAWRAVRDNPASATAMGVDVARTRAGAFVVSSAYAGLAGVMTIQWFGLLKADENEFDGSWSITVAIGLLAMIIIGGLGSITGAVVGAAFVSGFPLALNVLVPQVGFLQDLTTGDGGFTPVVLTAYAYGALIVLLVIFEPGGLAAIARRLTHRFTRVTTR</sequence>
<feature type="transmembrane region" description="Helical" evidence="7">
    <location>
        <begin position="354"/>
        <end position="375"/>
    </location>
</feature>
<evidence type="ECO:0000256" key="2">
    <source>
        <dbReference type="ARBA" id="ARBA00022475"/>
    </source>
</evidence>
<feature type="transmembrane region" description="Helical" evidence="7">
    <location>
        <begin position="255"/>
        <end position="276"/>
    </location>
</feature>
<dbReference type="InterPro" id="IPR043428">
    <property type="entry name" value="LivM-like"/>
</dbReference>
<name>A0ABX8EFI4_9ACTN</name>
<evidence type="ECO:0000313" key="8">
    <source>
        <dbReference type="EMBL" id="QVT77858.1"/>
    </source>
</evidence>
<keyword evidence="2" id="KW-1003">Cell membrane</keyword>
<feature type="transmembrane region" description="Helical" evidence="7">
    <location>
        <begin position="80"/>
        <end position="98"/>
    </location>
</feature>
<dbReference type="PANTHER" id="PTHR30482">
    <property type="entry name" value="HIGH-AFFINITY BRANCHED-CHAIN AMINO ACID TRANSPORT SYSTEM PERMEASE"/>
    <property type="match status" value="1"/>
</dbReference>
<feature type="transmembrane region" description="Helical" evidence="7">
    <location>
        <begin position="141"/>
        <end position="159"/>
    </location>
</feature>
<dbReference type="PANTHER" id="PTHR30482:SF5">
    <property type="entry name" value="ABC TRANSPORTER PERMEASE PROTEIN"/>
    <property type="match status" value="1"/>
</dbReference>
<feature type="transmembrane region" description="Helical" evidence="7">
    <location>
        <begin position="314"/>
        <end position="334"/>
    </location>
</feature>
<keyword evidence="5 7" id="KW-0472">Membrane</keyword>